<reference evidence="15 16" key="1">
    <citation type="submission" date="2023-08" db="EMBL/GenBank/DDBJ databases">
        <title>Annotated Genome Sequence of Vanrija albida AlHP1.</title>
        <authorList>
            <person name="Herzog R."/>
        </authorList>
    </citation>
    <scope>NUCLEOTIDE SEQUENCE [LARGE SCALE GENOMIC DNA]</scope>
    <source>
        <strain evidence="15 16">AlHP1</strain>
    </source>
</reference>
<dbReference type="RefSeq" id="XP_069212661.1">
    <property type="nucleotide sequence ID" value="XM_069349117.1"/>
</dbReference>
<evidence type="ECO:0000313" key="15">
    <source>
        <dbReference type="EMBL" id="KAL1412717.1"/>
    </source>
</evidence>
<keyword evidence="9 12" id="KW-0472">Membrane</keyword>
<feature type="region of interest" description="Disordered" evidence="11">
    <location>
        <begin position="554"/>
        <end position="575"/>
    </location>
</feature>
<feature type="domain" description="Cux N-terminal" evidence="14">
    <location>
        <begin position="3"/>
        <end position="115"/>
    </location>
</feature>
<keyword evidence="6 12" id="KW-1133">Transmembrane helix</keyword>
<feature type="domain" description="CASP C-terminal" evidence="13">
    <location>
        <begin position="429"/>
        <end position="660"/>
    </location>
</feature>
<evidence type="ECO:0000256" key="6">
    <source>
        <dbReference type="ARBA" id="ARBA00022989"/>
    </source>
</evidence>
<feature type="region of interest" description="Disordered" evidence="11">
    <location>
        <begin position="454"/>
        <end position="495"/>
    </location>
</feature>
<evidence type="ECO:0000259" key="14">
    <source>
        <dbReference type="Pfam" id="PF25398"/>
    </source>
</evidence>
<feature type="region of interest" description="Disordered" evidence="11">
    <location>
        <begin position="137"/>
        <end position="157"/>
    </location>
</feature>
<name>A0ABR3QDZ0_9TREE</name>
<accession>A0ABR3QDZ0</accession>
<keyword evidence="7" id="KW-0333">Golgi apparatus</keyword>
<dbReference type="GeneID" id="95981507"/>
<evidence type="ECO:0000256" key="11">
    <source>
        <dbReference type="SAM" id="MobiDB-lite"/>
    </source>
</evidence>
<evidence type="ECO:0000256" key="4">
    <source>
        <dbReference type="ARBA" id="ARBA00022448"/>
    </source>
</evidence>
<evidence type="ECO:0000256" key="12">
    <source>
        <dbReference type="SAM" id="Phobius"/>
    </source>
</evidence>
<keyword evidence="5 12" id="KW-0812">Transmembrane</keyword>
<keyword evidence="8 10" id="KW-0175">Coiled coil</keyword>
<comment type="caution">
    <text evidence="15">The sequence shown here is derived from an EMBL/GenBank/DDBJ whole genome shotgun (WGS) entry which is preliminary data.</text>
</comment>
<dbReference type="Proteomes" id="UP001565368">
    <property type="component" value="Unassembled WGS sequence"/>
</dbReference>
<evidence type="ECO:0000256" key="9">
    <source>
        <dbReference type="ARBA" id="ARBA00023136"/>
    </source>
</evidence>
<evidence type="ECO:0000256" key="1">
    <source>
        <dbReference type="ARBA" id="ARBA00004409"/>
    </source>
</evidence>
<evidence type="ECO:0000256" key="5">
    <source>
        <dbReference type="ARBA" id="ARBA00022692"/>
    </source>
</evidence>
<evidence type="ECO:0000256" key="3">
    <source>
        <dbReference type="ARBA" id="ARBA00018691"/>
    </source>
</evidence>
<dbReference type="Pfam" id="PF25398">
    <property type="entry name" value="CUX1_N"/>
    <property type="match status" value="1"/>
</dbReference>
<dbReference type="PANTHER" id="PTHR14043">
    <property type="entry name" value="CCAAT DISPLACEMENT PROTEIN-RELATED"/>
    <property type="match status" value="1"/>
</dbReference>
<evidence type="ECO:0000256" key="10">
    <source>
        <dbReference type="SAM" id="Coils"/>
    </source>
</evidence>
<evidence type="ECO:0000259" key="13">
    <source>
        <dbReference type="Pfam" id="PF08172"/>
    </source>
</evidence>
<comment type="similarity">
    <text evidence="2">Belongs to the CASP family.</text>
</comment>
<organism evidence="15 16">
    <name type="scientific">Vanrija albida</name>
    <dbReference type="NCBI Taxonomy" id="181172"/>
    <lineage>
        <taxon>Eukaryota</taxon>
        <taxon>Fungi</taxon>
        <taxon>Dikarya</taxon>
        <taxon>Basidiomycota</taxon>
        <taxon>Agaricomycotina</taxon>
        <taxon>Tremellomycetes</taxon>
        <taxon>Trichosporonales</taxon>
        <taxon>Trichosporonaceae</taxon>
        <taxon>Vanrija</taxon>
    </lineage>
</organism>
<gene>
    <name evidence="15" type="ORF">Q8F55_000464</name>
</gene>
<feature type="transmembrane region" description="Helical" evidence="12">
    <location>
        <begin position="639"/>
        <end position="658"/>
    </location>
</feature>
<protein>
    <recommendedName>
        <fullName evidence="3">Protein CASP</fullName>
    </recommendedName>
</protein>
<proteinExistence type="inferred from homology"/>
<evidence type="ECO:0000256" key="7">
    <source>
        <dbReference type="ARBA" id="ARBA00023034"/>
    </source>
</evidence>
<comment type="subcellular location">
    <subcellularLocation>
        <location evidence="1">Golgi apparatus membrane</location>
        <topology evidence="1">Single-pass type IV membrane protein</topology>
    </subcellularLocation>
</comment>
<dbReference type="InterPro" id="IPR012955">
    <property type="entry name" value="CASP_C"/>
</dbReference>
<dbReference type="InterPro" id="IPR057476">
    <property type="entry name" value="Cux_N"/>
</dbReference>
<dbReference type="EMBL" id="JBBXJM010000001">
    <property type="protein sequence ID" value="KAL1412717.1"/>
    <property type="molecule type" value="Genomic_DNA"/>
</dbReference>
<feature type="coiled-coil region" evidence="10">
    <location>
        <begin position="495"/>
        <end position="543"/>
    </location>
</feature>
<keyword evidence="4" id="KW-0813">Transport</keyword>
<dbReference type="PANTHER" id="PTHR14043:SF2">
    <property type="entry name" value="HOMEOBOX PROTEIN CUT"/>
    <property type="match status" value="1"/>
</dbReference>
<keyword evidence="16" id="KW-1185">Reference proteome</keyword>
<evidence type="ECO:0000313" key="16">
    <source>
        <dbReference type="Proteomes" id="UP001565368"/>
    </source>
</evidence>
<sequence length="678" mass="76384">MAEANFSAALSTWKEINLSELQKSLDKTALEVVDNQKENMVGRKKLAEQTREFKKLPDSNDKFNAIKVLLKAYQGEIDSLTRRSKTSETSFLNVYKLLADAPDPYPLLDAAVDQTVKVAEARMLEAELSRLREENAELKKQAAEGSTADDKRKKAEARAEQLEAKMDDLIQERVTQKENELNAEYDERMRNYEEREKDLQRQAQTLKDQLRDLSTSNESTQAKLMDASQRQEQDVAAKLAELDLVVADLNRANERVATVERRNELLRSEIETVRSGSQQAEKVKAQENHIAELEAEASRLLRALDQSKEAKAEVERGEKRRLDEAARESAQQVAEIENLRTKVKQYSDYDEIKRELEIMKYVEFSGTDLDNDNDDEDLKMPNPNAEVANKQLGRSLENLLVSKNRRLLEDLTKLRVAHEELSSHNSKSDESVQSLQLELTRIRSLNERLENDLASLNKGDGDKTERSGAGLAGLDIGGKGDRVGSPAPGGDPSILPIVTSQRDRFRQRNAELEEELRRQFETISDLRTEIKALQADNLKLYEKVRYMQSYRDGSGAASGSGLPGTSTPGSSAGILNGVMRSREDEIGKYKDKYDESLNPFEAFKGREAQRAIHALNPLERATFSLTRAIIGNRRSRSLFIFYSIALHVLVVFVLFNTMSASDTAGKPIAIQPLHPNKS</sequence>
<evidence type="ECO:0000256" key="2">
    <source>
        <dbReference type="ARBA" id="ARBA00006415"/>
    </source>
</evidence>
<evidence type="ECO:0000256" key="8">
    <source>
        <dbReference type="ARBA" id="ARBA00023054"/>
    </source>
</evidence>
<dbReference type="Pfam" id="PF08172">
    <property type="entry name" value="CASP_C"/>
    <property type="match status" value="1"/>
</dbReference>
<feature type="compositionally biased region" description="Low complexity" evidence="11">
    <location>
        <begin position="563"/>
        <end position="573"/>
    </location>
</feature>